<gene>
    <name evidence="5" type="ORF">CLV27_0303</name>
</gene>
<dbReference type="InterPro" id="IPR008331">
    <property type="entry name" value="Ferritin_DPS_dom"/>
</dbReference>
<dbReference type="PROSITE" id="PS50905">
    <property type="entry name" value="FERRITIN_LIKE"/>
    <property type="match status" value="1"/>
</dbReference>
<proteinExistence type="predicted"/>
<dbReference type="GO" id="GO:0006879">
    <property type="term" value="P:intracellular iron ion homeostasis"/>
    <property type="evidence" value="ECO:0007669"/>
    <property type="project" value="UniProtKB-KW"/>
</dbReference>
<dbReference type="InterPro" id="IPR009078">
    <property type="entry name" value="Ferritin-like_SF"/>
</dbReference>
<dbReference type="Gene3D" id="1.20.1260.10">
    <property type="match status" value="1"/>
</dbReference>
<dbReference type="EMBL" id="SMFV01000001">
    <property type="protein sequence ID" value="TCK06502.1"/>
    <property type="molecule type" value="Genomic_DNA"/>
</dbReference>
<dbReference type="PANTHER" id="PTHR30295">
    <property type="entry name" value="BACTERIOFERRITIN"/>
    <property type="match status" value="1"/>
</dbReference>
<evidence type="ECO:0000256" key="1">
    <source>
        <dbReference type="ARBA" id="ARBA00022434"/>
    </source>
</evidence>
<evidence type="ECO:0000313" key="5">
    <source>
        <dbReference type="EMBL" id="TCK06502.1"/>
    </source>
</evidence>
<keyword evidence="2 3" id="KW-0408">Iron</keyword>
<feature type="binding site" evidence="3">
    <location>
        <position position="27"/>
    </location>
    <ligand>
        <name>Fe cation</name>
        <dbReference type="ChEBI" id="CHEBI:24875"/>
    </ligand>
</feature>
<evidence type="ECO:0000256" key="3">
    <source>
        <dbReference type="PIRSR" id="PIRSR018063-50"/>
    </source>
</evidence>
<dbReference type="AlphaFoldDB" id="A0A4R1GPT2"/>
<feature type="binding site" evidence="3">
    <location>
        <position position="112"/>
    </location>
    <ligand>
        <name>Fe cation</name>
        <dbReference type="ChEBI" id="CHEBI:24875"/>
    </ligand>
</feature>
<dbReference type="Pfam" id="PF00210">
    <property type="entry name" value="Ferritin"/>
    <property type="match status" value="1"/>
</dbReference>
<dbReference type="GO" id="GO:0008199">
    <property type="term" value="F:ferric iron binding"/>
    <property type="evidence" value="ECO:0007669"/>
    <property type="project" value="InterPro"/>
</dbReference>
<feature type="binding site" evidence="3">
    <location>
        <position position="63"/>
    </location>
    <ligand>
        <name>Fe cation</name>
        <dbReference type="ChEBI" id="CHEBI:24875"/>
    </ligand>
</feature>
<dbReference type="PIRSF" id="PIRSF018063">
    <property type="entry name" value="Ferrtn_UCP018063"/>
    <property type="match status" value="1"/>
</dbReference>
<keyword evidence="1" id="KW-0409">Iron storage</keyword>
<dbReference type="InterPro" id="IPR009040">
    <property type="entry name" value="Ferritin-like_diiron"/>
</dbReference>
<dbReference type="PANTHER" id="PTHR30295:SF1">
    <property type="entry name" value="DNA PROTECTION DURING STARVATION PROTEIN"/>
    <property type="match status" value="1"/>
</dbReference>
<dbReference type="SUPFAM" id="SSF47240">
    <property type="entry name" value="Ferritin-like"/>
    <property type="match status" value="1"/>
</dbReference>
<comment type="caution">
    <text evidence="5">The sequence shown here is derived from an EMBL/GenBank/DDBJ whole genome shotgun (WGS) entry which is preliminary data.</text>
</comment>
<protein>
    <submittedName>
        <fullName evidence="5">Bacterioferritin</fullName>
    </submittedName>
</protein>
<dbReference type="InterPro" id="IPR014490">
    <property type="entry name" value="Dps-like"/>
</dbReference>
<dbReference type="GO" id="GO:0004322">
    <property type="term" value="F:ferroxidase activity"/>
    <property type="evidence" value="ECO:0007669"/>
    <property type="project" value="TreeGrafter"/>
</dbReference>
<keyword evidence="3" id="KW-0479">Metal-binding</keyword>
<feature type="domain" description="Ferritin-like diiron" evidence="4">
    <location>
        <begin position="10"/>
        <end position="162"/>
    </location>
</feature>
<accession>A0A4R1GPT2</accession>
<evidence type="ECO:0000259" key="4">
    <source>
        <dbReference type="PROSITE" id="PS50905"/>
    </source>
</evidence>
<evidence type="ECO:0000256" key="2">
    <source>
        <dbReference type="ARBA" id="ARBA00023004"/>
    </source>
</evidence>
<keyword evidence="6" id="KW-1185">Reference proteome</keyword>
<organism evidence="5 6">
    <name type="scientific">Phorcysia thermohydrogeniphila</name>
    <dbReference type="NCBI Taxonomy" id="936138"/>
    <lineage>
        <taxon>Bacteria</taxon>
        <taxon>Pseudomonadati</taxon>
        <taxon>Aquificota</taxon>
        <taxon>Aquificia</taxon>
        <taxon>Desulfurobacteriales</taxon>
        <taxon>Desulfurobacteriaceae</taxon>
        <taxon>Phorcysia</taxon>
    </lineage>
</organism>
<name>A0A4R1GPT2_9BACT</name>
<feature type="binding site" evidence="3">
    <location>
        <position position="147"/>
    </location>
    <ligand>
        <name>Fe cation</name>
        <dbReference type="ChEBI" id="CHEBI:24875"/>
    </ligand>
</feature>
<feature type="binding site" evidence="3">
    <location>
        <position position="144"/>
    </location>
    <ligand>
        <name>Fe cation</name>
        <dbReference type="ChEBI" id="CHEBI:24875"/>
    </ligand>
</feature>
<evidence type="ECO:0000313" key="6">
    <source>
        <dbReference type="Proteomes" id="UP000295777"/>
    </source>
</evidence>
<dbReference type="RefSeq" id="WP_132525104.1">
    <property type="nucleotide sequence ID" value="NZ_SMFV01000001.1"/>
</dbReference>
<dbReference type="OrthoDB" id="9800505at2"/>
<sequence>MGTKARQLVGEHADRIIELLNRALCDEWLAYYQYWIGAKVVKGPMKDAVIAELVQHANDELRHADMLVMRILELGGTPVLSPKRWFELTNCGYDTPEDPFVRKILEQNIKGEQCAIDTYNEIMKITKDIDPVTYNLALQIMTDEMEHEEDLQSLLEDLENLNFLKG</sequence>
<dbReference type="CDD" id="cd01052">
    <property type="entry name" value="DPSL"/>
    <property type="match status" value="1"/>
</dbReference>
<dbReference type="GO" id="GO:0020037">
    <property type="term" value="F:heme binding"/>
    <property type="evidence" value="ECO:0007669"/>
    <property type="project" value="TreeGrafter"/>
</dbReference>
<dbReference type="Proteomes" id="UP000295777">
    <property type="component" value="Unassembled WGS sequence"/>
</dbReference>
<dbReference type="InterPro" id="IPR012347">
    <property type="entry name" value="Ferritin-like"/>
</dbReference>
<dbReference type="GO" id="GO:0005829">
    <property type="term" value="C:cytosol"/>
    <property type="evidence" value="ECO:0007669"/>
    <property type="project" value="TreeGrafter"/>
</dbReference>
<reference evidence="5 6" key="1">
    <citation type="submission" date="2019-03" db="EMBL/GenBank/DDBJ databases">
        <title>Genomic Encyclopedia of Archaeal and Bacterial Type Strains, Phase II (KMG-II): from individual species to whole genera.</title>
        <authorList>
            <person name="Goeker M."/>
        </authorList>
    </citation>
    <scope>NUCLEOTIDE SEQUENCE [LARGE SCALE GENOMIC DNA]</scope>
    <source>
        <strain evidence="5 6">DSM 24425</strain>
    </source>
</reference>
<dbReference type="InterPro" id="IPR033921">
    <property type="entry name" value="DPSL_diiron-bd_dom"/>
</dbReference>